<dbReference type="Proteomes" id="UP000568664">
    <property type="component" value="Unassembled WGS sequence"/>
</dbReference>
<keyword evidence="1" id="KW-1133">Transmembrane helix</keyword>
<keyword evidence="1" id="KW-0812">Transmembrane</keyword>
<sequence>MSDKLKNFTVSDFDRFDCVKLSKTLYIALLFLLRGYLVWLMTITNFNDRTGIIELIYPNSSMFYLNLVSGSLGLFILLLISLRRPNAASWVINLWPRVLQLIIVALVIDMLVVSVAYIQWQLTSFTIVVVQLLFAAICILICIKSKRLKLNIEEFPEPLPDK</sequence>
<dbReference type="InterPro" id="IPR021318">
    <property type="entry name" value="DUF2919"/>
</dbReference>
<feature type="transmembrane region" description="Helical" evidence="1">
    <location>
        <begin position="25"/>
        <end position="43"/>
    </location>
</feature>
<reference evidence="2 3" key="1">
    <citation type="submission" date="2020-04" db="EMBL/GenBank/DDBJ databases">
        <title>Thalassotalea sp. M1531, isolated from the surface of marine red alga.</title>
        <authorList>
            <person name="Pang L."/>
            <person name="Lu D.-C."/>
        </authorList>
    </citation>
    <scope>NUCLEOTIDE SEQUENCE [LARGE SCALE GENOMIC DNA]</scope>
    <source>
        <strain evidence="2 3">M1531</strain>
    </source>
</reference>
<protein>
    <submittedName>
        <fullName evidence="2">DUF2919 domain-containing protein</fullName>
    </submittedName>
</protein>
<feature type="transmembrane region" description="Helical" evidence="1">
    <location>
        <begin position="124"/>
        <end position="143"/>
    </location>
</feature>
<evidence type="ECO:0000313" key="2">
    <source>
        <dbReference type="EMBL" id="NMP32497.1"/>
    </source>
</evidence>
<dbReference type="Pfam" id="PF11143">
    <property type="entry name" value="DUF2919"/>
    <property type="match status" value="1"/>
</dbReference>
<name>A0A7Y0LDX1_9GAMM</name>
<evidence type="ECO:0000256" key="1">
    <source>
        <dbReference type="SAM" id="Phobius"/>
    </source>
</evidence>
<keyword evidence="3" id="KW-1185">Reference proteome</keyword>
<accession>A0A7Y0LDX1</accession>
<organism evidence="2 3">
    <name type="scientific">Thalassotalea algicola</name>
    <dbReference type="NCBI Taxonomy" id="2716224"/>
    <lineage>
        <taxon>Bacteria</taxon>
        <taxon>Pseudomonadati</taxon>
        <taxon>Pseudomonadota</taxon>
        <taxon>Gammaproteobacteria</taxon>
        <taxon>Alteromonadales</taxon>
        <taxon>Colwelliaceae</taxon>
        <taxon>Thalassotalea</taxon>
    </lineage>
</organism>
<keyword evidence="1" id="KW-0472">Membrane</keyword>
<feature type="transmembrane region" description="Helical" evidence="1">
    <location>
        <begin position="94"/>
        <end position="118"/>
    </location>
</feature>
<proteinExistence type="predicted"/>
<dbReference type="AlphaFoldDB" id="A0A7Y0LDX1"/>
<gene>
    <name evidence="2" type="ORF">HII17_13085</name>
</gene>
<feature type="transmembrane region" description="Helical" evidence="1">
    <location>
        <begin position="63"/>
        <end position="82"/>
    </location>
</feature>
<dbReference type="RefSeq" id="WP_169075826.1">
    <property type="nucleotide sequence ID" value="NZ_JABBXH010000004.1"/>
</dbReference>
<comment type="caution">
    <text evidence="2">The sequence shown here is derived from an EMBL/GenBank/DDBJ whole genome shotgun (WGS) entry which is preliminary data.</text>
</comment>
<evidence type="ECO:0000313" key="3">
    <source>
        <dbReference type="Proteomes" id="UP000568664"/>
    </source>
</evidence>
<dbReference type="EMBL" id="JABBXH010000004">
    <property type="protein sequence ID" value="NMP32497.1"/>
    <property type="molecule type" value="Genomic_DNA"/>
</dbReference>